<accession>A0ABQ2VNS8</accession>
<dbReference type="EMBL" id="BMRP01000083">
    <property type="protein sequence ID" value="GGV03217.1"/>
    <property type="molecule type" value="Genomic_DNA"/>
</dbReference>
<evidence type="ECO:0000313" key="3">
    <source>
        <dbReference type="Proteomes" id="UP000654471"/>
    </source>
</evidence>
<dbReference type="RefSeq" id="WP_189308570.1">
    <property type="nucleotide sequence ID" value="NZ_BMRP01000083.1"/>
</dbReference>
<dbReference type="InterPro" id="IPR001509">
    <property type="entry name" value="Epimerase_deHydtase"/>
</dbReference>
<dbReference type="PANTHER" id="PTHR48079">
    <property type="entry name" value="PROTEIN YEEZ"/>
    <property type="match status" value="1"/>
</dbReference>
<name>A0ABQ2VNS8_9ACTN</name>
<gene>
    <name evidence="2" type="ORF">GCM10010211_83110</name>
</gene>
<sequence length="295" mass="30949">MRIAVTGARGFVGGAVCRAAAGAGWTVHPLTRADWDLCSGVWPGAPAVDAVVHAAAAVSDWGAPGPVWEANLTGTRNVAASFPGARLVHISTASVYDPFRPTVLAREAAAPVRRYLTPYAASKAAAERALRDRPDTVVLRPHAVYGPGDRTLLPRVLSAVRDRSLWLPGDGTALQSLTHIDNLTTAALLACDRATAPGTYNIADAGTVAIGDALGELLAARGVRVRLRTVPAPVASAAATAAERAWRLAGRPEPPRLTRYAVSHLAVERTLALDAARNGLGFHPEPTSFRGARHW</sequence>
<keyword evidence="3" id="KW-1185">Reference proteome</keyword>
<dbReference type="InterPro" id="IPR051783">
    <property type="entry name" value="NAD(P)-dependent_oxidoreduct"/>
</dbReference>
<protein>
    <submittedName>
        <fullName evidence="2">NAD-dependent epimerase</fullName>
    </submittedName>
</protein>
<dbReference type="SUPFAM" id="SSF51735">
    <property type="entry name" value="NAD(P)-binding Rossmann-fold domains"/>
    <property type="match status" value="1"/>
</dbReference>
<evidence type="ECO:0000313" key="2">
    <source>
        <dbReference type="EMBL" id="GGV03217.1"/>
    </source>
</evidence>
<proteinExistence type="predicted"/>
<dbReference type="InterPro" id="IPR036291">
    <property type="entry name" value="NAD(P)-bd_dom_sf"/>
</dbReference>
<dbReference type="Proteomes" id="UP000654471">
    <property type="component" value="Unassembled WGS sequence"/>
</dbReference>
<comment type="caution">
    <text evidence="2">The sequence shown here is derived from an EMBL/GenBank/DDBJ whole genome shotgun (WGS) entry which is preliminary data.</text>
</comment>
<reference evidence="3" key="1">
    <citation type="journal article" date="2019" name="Int. J. Syst. Evol. Microbiol.">
        <title>The Global Catalogue of Microorganisms (GCM) 10K type strain sequencing project: providing services to taxonomists for standard genome sequencing and annotation.</title>
        <authorList>
            <consortium name="The Broad Institute Genomics Platform"/>
            <consortium name="The Broad Institute Genome Sequencing Center for Infectious Disease"/>
            <person name="Wu L."/>
            <person name="Ma J."/>
        </authorList>
    </citation>
    <scope>NUCLEOTIDE SEQUENCE [LARGE SCALE GENOMIC DNA]</scope>
    <source>
        <strain evidence="3">JCM 3399</strain>
    </source>
</reference>
<evidence type="ECO:0000259" key="1">
    <source>
        <dbReference type="Pfam" id="PF01370"/>
    </source>
</evidence>
<dbReference type="Pfam" id="PF01370">
    <property type="entry name" value="Epimerase"/>
    <property type="match status" value="1"/>
</dbReference>
<dbReference type="PANTHER" id="PTHR48079:SF6">
    <property type="entry name" value="NAD(P)-BINDING DOMAIN-CONTAINING PROTEIN-RELATED"/>
    <property type="match status" value="1"/>
</dbReference>
<organism evidence="2 3">
    <name type="scientific">Streptomyces albospinus</name>
    <dbReference type="NCBI Taxonomy" id="285515"/>
    <lineage>
        <taxon>Bacteria</taxon>
        <taxon>Bacillati</taxon>
        <taxon>Actinomycetota</taxon>
        <taxon>Actinomycetes</taxon>
        <taxon>Kitasatosporales</taxon>
        <taxon>Streptomycetaceae</taxon>
        <taxon>Streptomyces</taxon>
    </lineage>
</organism>
<feature type="domain" description="NAD-dependent epimerase/dehydratase" evidence="1">
    <location>
        <begin position="3"/>
        <end position="203"/>
    </location>
</feature>
<dbReference type="Gene3D" id="3.40.50.720">
    <property type="entry name" value="NAD(P)-binding Rossmann-like Domain"/>
    <property type="match status" value="1"/>
</dbReference>